<sequence length="273" mass="30186">MSTTQRETANPWRPNMVYNPRRSPQDAPGLLGDFIEKSATTLYRAYIPDTPNKDFGPMMAKATYYVFTIDLFVVDETTRNGFFARLHSRTTPSSAIATIFEDHGLVNLLCVLGGVRNAVLDPVAASRAERLILYHRHPNMLDQLVWAIVHPDDGHPGVQQDVDDRFFVAVLLVHHFKHHGGLVLPNLEAARSKEAAHQILVDSYKVRGNSSTDLMMHYPNWRDSLTVHRPPGLGGSLAALTVVPTLLLSPSSGPTSPDKTGSLGTIGDSRRQF</sequence>
<protein>
    <submittedName>
        <fullName evidence="1">Uncharacterized protein</fullName>
    </submittedName>
</protein>
<dbReference type="EMBL" id="JYNV01000120">
    <property type="protein sequence ID" value="KZM25787.1"/>
    <property type="molecule type" value="Genomic_DNA"/>
</dbReference>
<keyword evidence="2" id="KW-1185">Reference proteome</keyword>
<reference evidence="1 2" key="1">
    <citation type="journal article" date="2016" name="Sci. Rep.">
        <title>Draft genome sequencing and secretome analysis of fungal phytopathogen Ascochyta rabiei provides insight into the necrotrophic effector repertoire.</title>
        <authorList>
            <person name="Verma S."/>
            <person name="Gazara R.K."/>
            <person name="Nizam S."/>
            <person name="Parween S."/>
            <person name="Chattopadhyay D."/>
            <person name="Verma P.K."/>
        </authorList>
    </citation>
    <scope>NUCLEOTIDE SEQUENCE [LARGE SCALE GENOMIC DNA]</scope>
    <source>
        <strain evidence="1 2">ArDII</strain>
    </source>
</reference>
<evidence type="ECO:0000313" key="2">
    <source>
        <dbReference type="Proteomes" id="UP000076837"/>
    </source>
</evidence>
<comment type="caution">
    <text evidence="1">The sequence shown here is derived from an EMBL/GenBank/DDBJ whole genome shotgun (WGS) entry which is preliminary data.</text>
</comment>
<dbReference type="Proteomes" id="UP000076837">
    <property type="component" value="Unassembled WGS sequence"/>
</dbReference>
<accession>A0A163IKL1</accession>
<proteinExistence type="predicted"/>
<dbReference type="OrthoDB" id="3681043at2759"/>
<gene>
    <name evidence="1" type="ORF">ST47_g3098</name>
</gene>
<organism evidence="1 2">
    <name type="scientific">Didymella rabiei</name>
    <name type="common">Chickpea ascochyta blight fungus</name>
    <name type="synonym">Mycosphaerella rabiei</name>
    <dbReference type="NCBI Taxonomy" id="5454"/>
    <lineage>
        <taxon>Eukaryota</taxon>
        <taxon>Fungi</taxon>
        <taxon>Dikarya</taxon>
        <taxon>Ascomycota</taxon>
        <taxon>Pezizomycotina</taxon>
        <taxon>Dothideomycetes</taxon>
        <taxon>Pleosporomycetidae</taxon>
        <taxon>Pleosporales</taxon>
        <taxon>Pleosporineae</taxon>
        <taxon>Didymellaceae</taxon>
        <taxon>Ascochyta</taxon>
    </lineage>
</organism>
<evidence type="ECO:0000313" key="1">
    <source>
        <dbReference type="EMBL" id="KZM25787.1"/>
    </source>
</evidence>
<dbReference type="AlphaFoldDB" id="A0A163IKL1"/>
<name>A0A163IKL1_DIDRA</name>